<dbReference type="RefSeq" id="WP_381481827.1">
    <property type="nucleotide sequence ID" value="NZ_JBHTLT010000120.1"/>
</dbReference>
<feature type="transmembrane region" description="Helical" evidence="7">
    <location>
        <begin position="29"/>
        <end position="53"/>
    </location>
</feature>
<evidence type="ECO:0000256" key="1">
    <source>
        <dbReference type="ARBA" id="ARBA00004141"/>
    </source>
</evidence>
<organism evidence="8 9">
    <name type="scientific">Sporosarcina contaminans</name>
    <dbReference type="NCBI Taxonomy" id="633403"/>
    <lineage>
        <taxon>Bacteria</taxon>
        <taxon>Bacillati</taxon>
        <taxon>Bacillota</taxon>
        <taxon>Bacilli</taxon>
        <taxon>Bacillales</taxon>
        <taxon>Caryophanaceae</taxon>
        <taxon>Sporosarcina</taxon>
    </lineage>
</organism>
<keyword evidence="3 7" id="KW-0812">Transmembrane</keyword>
<evidence type="ECO:0000256" key="3">
    <source>
        <dbReference type="ARBA" id="ARBA00022692"/>
    </source>
</evidence>
<sequence>MTKKLWFQTGVALLLAILIIKYFMEINFIFAPVAIIVKTAILPVIFGGVLFYLAEPVQRRLEASNVPRWGSITIIVACIAVIIWAFASIIGPIISKQVNSLIDNAPELTEELNEIRINLLEQKEDLPEPVRDSLDSALDSLQSIAVKFGLWIVQFLQSFVQAVVLLILVPFFFIFMLKDHEKFAPLIYNLFTGERREWVKKTLNDIDQVLRSYIQGQLLISTILASLILIGYLAIGLEYALLLAIFALFMNVIPFLGPWIAFTPAVIIAYLQDPKLVIWVSIVTLAAQQTDSHLITPNIMGKTLDIHPLTVITLILAAGSIAGFFGILLAIPTYAVIKVIVINIYERRKEIKRAATKSI</sequence>
<proteinExistence type="inferred from homology"/>
<keyword evidence="6" id="KW-0175">Coiled coil</keyword>
<feature type="transmembrane region" description="Helical" evidence="7">
    <location>
        <begin position="74"/>
        <end position="94"/>
    </location>
</feature>
<dbReference type="PANTHER" id="PTHR21716">
    <property type="entry name" value="TRANSMEMBRANE PROTEIN"/>
    <property type="match status" value="1"/>
</dbReference>
<comment type="subcellular location">
    <subcellularLocation>
        <location evidence="1">Membrane</location>
        <topology evidence="1">Multi-pass membrane protein</topology>
    </subcellularLocation>
</comment>
<evidence type="ECO:0000256" key="6">
    <source>
        <dbReference type="SAM" id="Coils"/>
    </source>
</evidence>
<comment type="similarity">
    <text evidence="2">Belongs to the autoinducer-2 exporter (AI-2E) (TC 2.A.86) family.</text>
</comment>
<keyword evidence="4 7" id="KW-1133">Transmembrane helix</keyword>
<evidence type="ECO:0000313" key="9">
    <source>
        <dbReference type="Proteomes" id="UP001597231"/>
    </source>
</evidence>
<gene>
    <name evidence="8" type="ORF">ACFQ38_14575</name>
</gene>
<name>A0ABW3U2J8_9BACL</name>
<protein>
    <submittedName>
        <fullName evidence="8">AI-2E family transporter</fullName>
    </submittedName>
</protein>
<feature type="coiled-coil region" evidence="6">
    <location>
        <begin position="98"/>
        <end position="125"/>
    </location>
</feature>
<comment type="caution">
    <text evidence="8">The sequence shown here is derived from an EMBL/GenBank/DDBJ whole genome shotgun (WGS) entry which is preliminary data.</text>
</comment>
<evidence type="ECO:0000256" key="5">
    <source>
        <dbReference type="ARBA" id="ARBA00023136"/>
    </source>
</evidence>
<evidence type="ECO:0000256" key="2">
    <source>
        <dbReference type="ARBA" id="ARBA00009773"/>
    </source>
</evidence>
<dbReference type="PANTHER" id="PTHR21716:SF69">
    <property type="entry name" value="TRANSPORT PROTEIN YUBA-RELATED"/>
    <property type="match status" value="1"/>
</dbReference>
<feature type="transmembrane region" description="Helical" evidence="7">
    <location>
        <begin position="315"/>
        <end position="345"/>
    </location>
</feature>
<feature type="transmembrane region" description="Helical" evidence="7">
    <location>
        <begin position="218"/>
        <end position="235"/>
    </location>
</feature>
<dbReference type="Pfam" id="PF01594">
    <property type="entry name" value="AI-2E_transport"/>
    <property type="match status" value="1"/>
</dbReference>
<evidence type="ECO:0000256" key="7">
    <source>
        <dbReference type="SAM" id="Phobius"/>
    </source>
</evidence>
<dbReference type="InterPro" id="IPR002549">
    <property type="entry name" value="AI-2E-like"/>
</dbReference>
<keyword evidence="5 7" id="KW-0472">Membrane</keyword>
<reference evidence="9" key="1">
    <citation type="journal article" date="2019" name="Int. J. Syst. Evol. Microbiol.">
        <title>The Global Catalogue of Microorganisms (GCM) 10K type strain sequencing project: providing services to taxonomists for standard genome sequencing and annotation.</title>
        <authorList>
            <consortium name="The Broad Institute Genomics Platform"/>
            <consortium name="The Broad Institute Genome Sequencing Center for Infectious Disease"/>
            <person name="Wu L."/>
            <person name="Ma J."/>
        </authorList>
    </citation>
    <scope>NUCLEOTIDE SEQUENCE [LARGE SCALE GENOMIC DNA]</scope>
    <source>
        <strain evidence="9">CCUG 53915</strain>
    </source>
</reference>
<feature type="transmembrane region" description="Helical" evidence="7">
    <location>
        <begin position="5"/>
        <end position="23"/>
    </location>
</feature>
<feature type="transmembrane region" description="Helical" evidence="7">
    <location>
        <begin position="148"/>
        <end position="177"/>
    </location>
</feature>
<keyword evidence="9" id="KW-1185">Reference proteome</keyword>
<accession>A0ABW3U2J8</accession>
<evidence type="ECO:0000313" key="8">
    <source>
        <dbReference type="EMBL" id="MFD1206318.1"/>
    </source>
</evidence>
<dbReference type="EMBL" id="JBHTLT010000120">
    <property type="protein sequence ID" value="MFD1206318.1"/>
    <property type="molecule type" value="Genomic_DNA"/>
</dbReference>
<feature type="transmembrane region" description="Helical" evidence="7">
    <location>
        <begin position="241"/>
        <end position="269"/>
    </location>
</feature>
<evidence type="ECO:0000256" key="4">
    <source>
        <dbReference type="ARBA" id="ARBA00022989"/>
    </source>
</evidence>
<dbReference type="Proteomes" id="UP001597231">
    <property type="component" value="Unassembled WGS sequence"/>
</dbReference>